<dbReference type="EMBL" id="FOWW01000008">
    <property type="protein sequence ID" value="SFQ50698.1"/>
    <property type="molecule type" value="Genomic_DNA"/>
</dbReference>
<name>A0A1I5Z2J2_9PSEU</name>
<protein>
    <submittedName>
        <fullName evidence="1">Uncharacterized protein</fullName>
    </submittedName>
</protein>
<dbReference type="STRING" id="587909.SAMN05421810_108160"/>
<organism evidence="1 2">
    <name type="scientific">Amycolatopsis arida</name>
    <dbReference type="NCBI Taxonomy" id="587909"/>
    <lineage>
        <taxon>Bacteria</taxon>
        <taxon>Bacillati</taxon>
        <taxon>Actinomycetota</taxon>
        <taxon>Actinomycetes</taxon>
        <taxon>Pseudonocardiales</taxon>
        <taxon>Pseudonocardiaceae</taxon>
        <taxon>Amycolatopsis</taxon>
    </lineage>
</organism>
<dbReference type="RefSeq" id="WP_243859685.1">
    <property type="nucleotide sequence ID" value="NZ_FOWW01000008.1"/>
</dbReference>
<dbReference type="AlphaFoldDB" id="A0A1I5Z2J2"/>
<accession>A0A1I5Z2J2</accession>
<keyword evidence="2" id="KW-1185">Reference proteome</keyword>
<evidence type="ECO:0000313" key="2">
    <source>
        <dbReference type="Proteomes" id="UP000198727"/>
    </source>
</evidence>
<reference evidence="2" key="1">
    <citation type="submission" date="2016-10" db="EMBL/GenBank/DDBJ databases">
        <authorList>
            <person name="Varghese N."/>
            <person name="Submissions S."/>
        </authorList>
    </citation>
    <scope>NUCLEOTIDE SEQUENCE [LARGE SCALE GENOMIC DNA]</scope>
    <source>
        <strain evidence="2">CGMCC 4.5579</strain>
    </source>
</reference>
<evidence type="ECO:0000313" key="1">
    <source>
        <dbReference type="EMBL" id="SFQ50698.1"/>
    </source>
</evidence>
<proteinExistence type="predicted"/>
<gene>
    <name evidence="1" type="ORF">SAMN05421810_108160</name>
</gene>
<sequence length="498" mass="54874">MHDDDQTPVPVDRVPIDDGLTRRLKALACTAPLHELDARKGKLDWADATVYQMAEIALHTIDQVTIAMDFDTGADHQQVINRLLPFVAAQAPHRGAAEHTRVARWVLDNLINVGTTDRGFRRVYGSVDDSGAYRRRAFDFKLLVELAAPDGGVYLRATDEAINVLVGALDTDVESAQVAAEVKLENLINRGRLADAKLAAEQARYRTVQYGETLRAKLDATRRDVRTVDWEREVPELIDAALAHIESRFRAETAILRNITAARDEAEDPDRKRRAAELVDIVADCVRRHTQLQARLQRAGAVFRAEQDRQQFSGPPQRAAIDLFGQLLNPTLGLPVADAVRPVESYFRAAAGLSVSPVPLLPALVSVLLRPAPEREHLVGEVPEPELVPAEDTDRYTDEQWRRADELLDLPEVPRRLSGLLAEARALDPGLPRLVALRALHAYGAEVGAAVRQGDRQVLLAVDDGTRLTDPEFGGADLLLTSARITRDDSADDREGAA</sequence>
<dbReference type="Proteomes" id="UP000198727">
    <property type="component" value="Unassembled WGS sequence"/>
</dbReference>